<gene>
    <name evidence="1" type="ORF">WJX73_010847</name>
</gene>
<evidence type="ECO:0000313" key="2">
    <source>
        <dbReference type="Proteomes" id="UP001465755"/>
    </source>
</evidence>
<organism evidence="1 2">
    <name type="scientific">Symbiochloris irregularis</name>
    <dbReference type="NCBI Taxonomy" id="706552"/>
    <lineage>
        <taxon>Eukaryota</taxon>
        <taxon>Viridiplantae</taxon>
        <taxon>Chlorophyta</taxon>
        <taxon>core chlorophytes</taxon>
        <taxon>Trebouxiophyceae</taxon>
        <taxon>Trebouxiales</taxon>
        <taxon>Trebouxiaceae</taxon>
        <taxon>Symbiochloris</taxon>
    </lineage>
</organism>
<evidence type="ECO:0000313" key="1">
    <source>
        <dbReference type="EMBL" id="KAK9807465.1"/>
    </source>
</evidence>
<protein>
    <submittedName>
        <fullName evidence="1">Uncharacterized protein</fullName>
    </submittedName>
</protein>
<dbReference type="Proteomes" id="UP001465755">
    <property type="component" value="Unassembled WGS sequence"/>
</dbReference>
<sequence length="107" mass="11902">MPCIVKPSDLFRRCTFSRQGMRGYVGAEGSMQLLWKLGLLHMVFTCTVSGSLPPMKAFEDHMDADQDLTALPPQLLHIPARLIEVIKESRQAAALHPTGGDERKLKV</sequence>
<comment type="caution">
    <text evidence="1">The sequence shown here is derived from an EMBL/GenBank/DDBJ whole genome shotgun (WGS) entry which is preliminary data.</text>
</comment>
<dbReference type="EMBL" id="JALJOQ010000030">
    <property type="protein sequence ID" value="KAK9807465.1"/>
    <property type="molecule type" value="Genomic_DNA"/>
</dbReference>
<keyword evidence="2" id="KW-1185">Reference proteome</keyword>
<proteinExistence type="predicted"/>
<reference evidence="1 2" key="1">
    <citation type="journal article" date="2024" name="Nat. Commun.">
        <title>Phylogenomics reveals the evolutionary origins of lichenization in chlorophyte algae.</title>
        <authorList>
            <person name="Puginier C."/>
            <person name="Libourel C."/>
            <person name="Otte J."/>
            <person name="Skaloud P."/>
            <person name="Haon M."/>
            <person name="Grisel S."/>
            <person name="Petersen M."/>
            <person name="Berrin J.G."/>
            <person name="Delaux P.M."/>
            <person name="Dal Grande F."/>
            <person name="Keller J."/>
        </authorList>
    </citation>
    <scope>NUCLEOTIDE SEQUENCE [LARGE SCALE GENOMIC DNA]</scope>
    <source>
        <strain evidence="1 2">SAG 2036</strain>
    </source>
</reference>
<accession>A0AAW1PCG4</accession>
<dbReference type="AlphaFoldDB" id="A0AAW1PCG4"/>
<name>A0AAW1PCG4_9CHLO</name>